<reference evidence="7 8" key="1">
    <citation type="submission" date="2019-03" db="EMBL/GenBank/DDBJ databases">
        <title>Draft Genome Sequence of Desulfosporosinus fructosivorans Strain 63.6F, Isolated from Marine Sediment in the Baltic Sea.</title>
        <authorList>
            <person name="Hausmann B."/>
            <person name="Vandieken V."/>
            <person name="Pjevac P."/>
            <person name="Schreck K."/>
            <person name="Herbold C.W."/>
            <person name="Loy A."/>
        </authorList>
    </citation>
    <scope>NUCLEOTIDE SEQUENCE [LARGE SCALE GENOMIC DNA]</scope>
    <source>
        <strain evidence="7 8">63.6F</strain>
    </source>
</reference>
<keyword evidence="8" id="KW-1185">Reference proteome</keyword>
<dbReference type="GO" id="GO:0016788">
    <property type="term" value="F:hydrolase activity, acting on ester bonds"/>
    <property type="evidence" value="ECO:0007669"/>
    <property type="project" value="InterPro"/>
</dbReference>
<dbReference type="SFLD" id="SFLDG01138">
    <property type="entry name" value="C1.6.2:_Deoxy-d-mannose-octulo"/>
    <property type="match status" value="1"/>
</dbReference>
<dbReference type="AlphaFoldDB" id="A0A4Z0R180"/>
<dbReference type="SFLD" id="SFLDS00003">
    <property type="entry name" value="Haloacid_Dehalogenase"/>
    <property type="match status" value="1"/>
</dbReference>
<name>A0A4Z0R180_9FIRM</name>
<dbReference type="GO" id="GO:0046872">
    <property type="term" value="F:metal ion binding"/>
    <property type="evidence" value="ECO:0007669"/>
    <property type="project" value="UniProtKB-KW"/>
</dbReference>
<dbReference type="InterPro" id="IPR050793">
    <property type="entry name" value="CMP-NeuNAc_synthase"/>
</dbReference>
<evidence type="ECO:0000256" key="6">
    <source>
        <dbReference type="ARBA" id="ARBA00022842"/>
    </source>
</evidence>
<comment type="subunit">
    <text evidence="3">Homotetramer.</text>
</comment>
<dbReference type="Proteomes" id="UP000298460">
    <property type="component" value="Unassembled WGS sequence"/>
</dbReference>
<dbReference type="InterPro" id="IPR023214">
    <property type="entry name" value="HAD_sf"/>
</dbReference>
<accession>A0A4Z0R180</accession>
<dbReference type="SFLD" id="SFLDG01136">
    <property type="entry name" value="C1.6:_Phosphoserine_Phosphatas"/>
    <property type="match status" value="1"/>
</dbReference>
<gene>
    <name evidence="7" type="ORF">E4K67_25695</name>
</gene>
<keyword evidence="4" id="KW-0479">Metal-binding</keyword>
<keyword evidence="6" id="KW-0460">Magnesium</keyword>
<proteinExistence type="inferred from homology"/>
<evidence type="ECO:0000256" key="2">
    <source>
        <dbReference type="ARBA" id="ARBA00005893"/>
    </source>
</evidence>
<comment type="cofactor">
    <cofactor evidence="1">
        <name>Mg(2+)</name>
        <dbReference type="ChEBI" id="CHEBI:18420"/>
    </cofactor>
</comment>
<keyword evidence="5 7" id="KW-0378">Hydrolase</keyword>
<dbReference type="Pfam" id="PF08282">
    <property type="entry name" value="Hydrolase_3"/>
    <property type="match status" value="1"/>
</dbReference>
<dbReference type="EMBL" id="SPQQ01000015">
    <property type="protein sequence ID" value="TGE35386.1"/>
    <property type="molecule type" value="Genomic_DNA"/>
</dbReference>
<comment type="similarity">
    <text evidence="2">Belongs to the KdsC family.</text>
</comment>
<protein>
    <submittedName>
        <fullName evidence="7">HAD family hydrolase</fullName>
    </submittedName>
</protein>
<evidence type="ECO:0000256" key="1">
    <source>
        <dbReference type="ARBA" id="ARBA00001946"/>
    </source>
</evidence>
<dbReference type="OrthoDB" id="9805604at2"/>
<sequence>MLVTKGILNRLKLIATDVDGVLTDGHAIIDSNGHEQKRIYFRDLDAIAIGKKLGLEFALITGEDNGMVDVIAKRFNITQVSRGAKDKLVALRTICSVLGLDSAEVCYIGDSDRDAPAIAWAGFGVAPANGSNQAKTAADYITVCKGGDGVLAEVVDLAREKNG</sequence>
<dbReference type="RefSeq" id="WP_135551984.1">
    <property type="nucleotide sequence ID" value="NZ_SPQQ01000015.1"/>
</dbReference>
<dbReference type="SUPFAM" id="SSF56784">
    <property type="entry name" value="HAD-like"/>
    <property type="match status" value="1"/>
</dbReference>
<dbReference type="GO" id="GO:0008781">
    <property type="term" value="F:N-acylneuraminate cytidylyltransferase activity"/>
    <property type="evidence" value="ECO:0007669"/>
    <property type="project" value="TreeGrafter"/>
</dbReference>
<evidence type="ECO:0000313" key="7">
    <source>
        <dbReference type="EMBL" id="TGE35386.1"/>
    </source>
</evidence>
<dbReference type="NCBIfam" id="TIGR01670">
    <property type="entry name" value="KdsC-phosphatas"/>
    <property type="match status" value="1"/>
</dbReference>
<dbReference type="InterPro" id="IPR036412">
    <property type="entry name" value="HAD-like_sf"/>
</dbReference>
<comment type="caution">
    <text evidence="7">The sequence shown here is derived from an EMBL/GenBank/DDBJ whole genome shotgun (WGS) entry which is preliminary data.</text>
</comment>
<organism evidence="7 8">
    <name type="scientific">Desulfosporosinus fructosivorans</name>
    <dbReference type="NCBI Taxonomy" id="2018669"/>
    <lineage>
        <taxon>Bacteria</taxon>
        <taxon>Bacillati</taxon>
        <taxon>Bacillota</taxon>
        <taxon>Clostridia</taxon>
        <taxon>Eubacteriales</taxon>
        <taxon>Desulfitobacteriaceae</taxon>
        <taxon>Desulfosporosinus</taxon>
    </lineage>
</organism>
<evidence type="ECO:0000256" key="4">
    <source>
        <dbReference type="ARBA" id="ARBA00022723"/>
    </source>
</evidence>
<evidence type="ECO:0000256" key="3">
    <source>
        <dbReference type="ARBA" id="ARBA00011881"/>
    </source>
</evidence>
<dbReference type="InterPro" id="IPR010023">
    <property type="entry name" value="KdsC_fam"/>
</dbReference>
<evidence type="ECO:0000256" key="5">
    <source>
        <dbReference type="ARBA" id="ARBA00022801"/>
    </source>
</evidence>
<dbReference type="Gene3D" id="3.40.50.1000">
    <property type="entry name" value="HAD superfamily/HAD-like"/>
    <property type="match status" value="1"/>
</dbReference>
<dbReference type="PANTHER" id="PTHR21485">
    <property type="entry name" value="HAD SUPERFAMILY MEMBERS CMAS AND KDSC"/>
    <property type="match status" value="1"/>
</dbReference>
<evidence type="ECO:0000313" key="8">
    <source>
        <dbReference type="Proteomes" id="UP000298460"/>
    </source>
</evidence>
<dbReference type="PANTHER" id="PTHR21485:SF3">
    <property type="entry name" value="N-ACYLNEURAMINATE CYTIDYLYLTRANSFERASE"/>
    <property type="match status" value="1"/>
</dbReference>